<organism evidence="1 2">
    <name type="scientific">Flavobacterium cyanobacteriorum</name>
    <dbReference type="NCBI Taxonomy" id="2022802"/>
    <lineage>
        <taxon>Bacteria</taxon>
        <taxon>Pseudomonadati</taxon>
        <taxon>Bacteroidota</taxon>
        <taxon>Flavobacteriia</taxon>
        <taxon>Flavobacteriales</taxon>
        <taxon>Flavobacteriaceae</taxon>
        <taxon>Flavobacterium</taxon>
    </lineage>
</organism>
<dbReference type="AlphaFoldDB" id="A0A255YZV8"/>
<dbReference type="Proteomes" id="UP000216605">
    <property type="component" value="Unassembled WGS sequence"/>
</dbReference>
<keyword evidence="2" id="KW-1185">Reference proteome</keyword>
<gene>
    <name evidence="1" type="ORF">CHU92_11385</name>
</gene>
<accession>A0A255YZV8</accession>
<reference evidence="1 2" key="1">
    <citation type="submission" date="2017-07" db="EMBL/GenBank/DDBJ databases">
        <title>Flavobacterium cyanobacteriorum sp. nov., isolated from cyanobacterial aggregates in a eutrophic lake.</title>
        <authorList>
            <person name="Cai H."/>
        </authorList>
    </citation>
    <scope>NUCLEOTIDE SEQUENCE [LARGE SCALE GENOMIC DNA]</scope>
    <source>
        <strain evidence="1 2">TH021</strain>
    </source>
</reference>
<comment type="caution">
    <text evidence="1">The sequence shown here is derived from an EMBL/GenBank/DDBJ whole genome shotgun (WGS) entry which is preliminary data.</text>
</comment>
<name>A0A255YZV8_9FLAO</name>
<dbReference type="OrthoDB" id="2081270at2"/>
<protein>
    <recommendedName>
        <fullName evidence="3">Nuclease</fullName>
    </recommendedName>
</protein>
<evidence type="ECO:0000313" key="1">
    <source>
        <dbReference type="EMBL" id="OYQ34752.1"/>
    </source>
</evidence>
<dbReference type="RefSeq" id="WP_094415662.1">
    <property type="nucleotide sequence ID" value="NZ_NOXV01000289.1"/>
</dbReference>
<proteinExistence type="predicted"/>
<sequence>MNKDFKTPPQSVKMLTDSETLAHYFTELVGNPFTLTGKTRTDGSNIRKLIASVLEKYPLPELAEVGQFEIVPPKGKGVPKIAREFIDTYIVTSGTSYNLQVWNRVPAAETLLIKYESGESLKCTDVRFVFVRIDITKNIIASVIILTPEYIEQRFGKFGKPTIKHQLLISGKVRRDIYESVDKILSFPDSKKLSYYIRHDYLPPKSGMVEEPDIKHLFSIALLRKMVAEKLIGFKLDAASTKNRGQALEKKVLELLGYEVKESDLLYGAFPDIRNQLLEVKVQDSPTVDLGKFSPEKEEIVIEDSRLTTFDVRYLIALTNPKTEIIEGIILSPGEKLGELFSYVSAESYKCQRAIPMAFFDNHYGKSVFNPD</sequence>
<evidence type="ECO:0000313" key="2">
    <source>
        <dbReference type="Proteomes" id="UP000216605"/>
    </source>
</evidence>
<dbReference type="EMBL" id="NOXV01000289">
    <property type="protein sequence ID" value="OYQ34752.1"/>
    <property type="molecule type" value="Genomic_DNA"/>
</dbReference>
<evidence type="ECO:0008006" key="3">
    <source>
        <dbReference type="Google" id="ProtNLM"/>
    </source>
</evidence>